<dbReference type="InterPro" id="IPR017610">
    <property type="entry name" value="tRNA_S-uridine_synth_MnmC_C"/>
</dbReference>
<keyword evidence="12" id="KW-1185">Reference proteome</keyword>
<evidence type="ECO:0000256" key="5">
    <source>
        <dbReference type="ARBA" id="ARBA00022691"/>
    </source>
</evidence>
<evidence type="ECO:0000256" key="6">
    <source>
        <dbReference type="ARBA" id="ARBA00022694"/>
    </source>
</evidence>
<keyword evidence="7" id="KW-0274">FAD</keyword>
<dbReference type="RefSeq" id="WP_238896301.1">
    <property type="nucleotide sequence ID" value="NZ_JAKOGG010000006.1"/>
</dbReference>
<dbReference type="GO" id="GO:0032259">
    <property type="term" value="P:methylation"/>
    <property type="evidence" value="ECO:0007669"/>
    <property type="project" value="UniProtKB-KW"/>
</dbReference>
<dbReference type="EC" id="2.1.1.61" evidence="11"/>
<evidence type="ECO:0000256" key="2">
    <source>
        <dbReference type="ARBA" id="ARBA00022603"/>
    </source>
</evidence>
<dbReference type="GO" id="GO:0004808">
    <property type="term" value="F:tRNA (5-methylaminomethyl-2-thiouridylate)(34)-methyltransferase activity"/>
    <property type="evidence" value="ECO:0007669"/>
    <property type="project" value="UniProtKB-EC"/>
</dbReference>
<keyword evidence="4 11" id="KW-0808">Transferase</keyword>
<comment type="caution">
    <text evidence="11">The sequence shown here is derived from an EMBL/GenBank/DDBJ whole genome shotgun (WGS) entry which is preliminary data.</text>
</comment>
<keyword evidence="6" id="KW-0819">tRNA processing</keyword>
<dbReference type="NCBIfam" id="TIGR03197">
    <property type="entry name" value="MnmC_Cterm"/>
    <property type="match status" value="1"/>
</dbReference>
<dbReference type="SUPFAM" id="SSF51905">
    <property type="entry name" value="FAD/NAD(P)-binding domain"/>
    <property type="match status" value="1"/>
</dbReference>
<keyword evidence="3" id="KW-0285">Flavoprotein</keyword>
<accession>A0ABT2FKN6</accession>
<feature type="domain" description="FAD dependent oxidoreductase" evidence="10">
    <location>
        <begin position="218"/>
        <end position="589"/>
    </location>
</feature>
<evidence type="ECO:0000256" key="7">
    <source>
        <dbReference type="ARBA" id="ARBA00022827"/>
    </source>
</evidence>
<evidence type="ECO:0000256" key="8">
    <source>
        <dbReference type="ARBA" id="ARBA00023002"/>
    </source>
</evidence>
<protein>
    <submittedName>
        <fullName evidence="11">FAD-dependent 5-carboxymethylaminomethyl-2-thiouridine(34) oxidoreductase MnmC</fullName>
        <ecNumber evidence="11">2.1.1.61</ecNumber>
    </submittedName>
</protein>
<keyword evidence="1" id="KW-0963">Cytoplasm</keyword>
<dbReference type="InterPro" id="IPR036188">
    <property type="entry name" value="FAD/NAD-bd_sf"/>
</dbReference>
<evidence type="ECO:0000256" key="9">
    <source>
        <dbReference type="ARBA" id="ARBA00023268"/>
    </source>
</evidence>
<name>A0ABT2FKN6_9GAMM</name>
<keyword evidence="2 11" id="KW-0489">Methyltransferase</keyword>
<keyword evidence="5" id="KW-0949">S-adenosyl-L-methionine</keyword>
<evidence type="ECO:0000256" key="4">
    <source>
        <dbReference type="ARBA" id="ARBA00022679"/>
    </source>
</evidence>
<evidence type="ECO:0000259" key="10">
    <source>
        <dbReference type="Pfam" id="PF01266"/>
    </source>
</evidence>
<dbReference type="Proteomes" id="UP001201549">
    <property type="component" value="Unassembled WGS sequence"/>
</dbReference>
<evidence type="ECO:0000256" key="3">
    <source>
        <dbReference type="ARBA" id="ARBA00022630"/>
    </source>
</evidence>
<proteinExistence type="predicted"/>
<gene>
    <name evidence="11" type="primary">mnmC</name>
    <name evidence="11" type="ORF">L9G74_10645</name>
</gene>
<evidence type="ECO:0000313" key="11">
    <source>
        <dbReference type="EMBL" id="MCS4556900.1"/>
    </source>
</evidence>
<dbReference type="EMBL" id="JAKOGG010000006">
    <property type="protein sequence ID" value="MCS4556900.1"/>
    <property type="molecule type" value="Genomic_DNA"/>
</dbReference>
<evidence type="ECO:0000313" key="12">
    <source>
        <dbReference type="Proteomes" id="UP001201549"/>
    </source>
</evidence>
<dbReference type="Gene3D" id="3.30.9.10">
    <property type="entry name" value="D-Amino Acid Oxidase, subunit A, domain 2"/>
    <property type="match status" value="1"/>
</dbReference>
<evidence type="ECO:0000256" key="1">
    <source>
        <dbReference type="ARBA" id="ARBA00022490"/>
    </source>
</evidence>
<sequence length="625" mass="67919">MQTFQNNRSFLTHAFCGTSSIESIFKQLSASATAAAPNILLYLSANDTPTEQLLAQLRQQLTQLPSNLSAEWGQLINALQQMTSMALSNGQRFVCQHFYVEIHGHLSQTQLAQQVFNQPFIDRWHLDSSASALTQNCIWRMAAMSTRSARVELSKADAVLSHRLMTAGLQLTQTEQICTTDDTIAASERAALCHQQQQQRLPFPVYVAPAVTSALHAIAIIGAGVAGSQLALALANKGQASTLFCAEAAAGEAASGNRQGALYPLLTPESSVQNDFFVQGYEFSRAQIAALAQAEPTLPYDFCGVLQTGFDDRSRQRLDKIFAGQPWPAELLTQIDSATASAIAGIELKEQALYYPLAGWVCPQQLCQATVRQAEQTGLCEFMPNCHIERIEQVSDGWLLHGAAQSFGPFKQLVLANGAGITLLPQTAQLPISPFRGQVSEINSTTELNPLKTVLCAKGYLTPQWQQQHCLGATYIKGDRSIDIRASEQQDNLDKMRLSYPEHTWVETIEIGTAARAGVRMVTRDHLPMVGAAPDAAAIFAQADELGPTPESIEYWQNTAAPVLEGLYLLAGLGSRGICSGPLAAEILACELLGLPMPVNQAVLEALNPNRMWMRKLLKGRALNS</sequence>
<dbReference type="PANTHER" id="PTHR13847">
    <property type="entry name" value="SARCOSINE DEHYDROGENASE-RELATED"/>
    <property type="match status" value="1"/>
</dbReference>
<keyword evidence="9" id="KW-0511">Multifunctional enzyme</keyword>
<keyword evidence="8" id="KW-0560">Oxidoreductase</keyword>
<organism evidence="11 12">
    <name type="scientific">Shewanella electrica</name>
    <dbReference type="NCBI Taxonomy" id="515560"/>
    <lineage>
        <taxon>Bacteria</taxon>
        <taxon>Pseudomonadati</taxon>
        <taxon>Pseudomonadota</taxon>
        <taxon>Gammaproteobacteria</taxon>
        <taxon>Alteromonadales</taxon>
        <taxon>Shewanellaceae</taxon>
        <taxon>Shewanella</taxon>
    </lineage>
</organism>
<dbReference type="Gene3D" id="3.50.50.60">
    <property type="entry name" value="FAD/NAD(P)-binding domain"/>
    <property type="match status" value="1"/>
</dbReference>
<dbReference type="PANTHER" id="PTHR13847:SF283">
    <property type="entry name" value="TRNA 5-METHYLAMINOMETHYL-2-THIOURIDINE BIOSYNTHESIS BIFUNCTIONAL PROTEIN MNMC"/>
    <property type="match status" value="1"/>
</dbReference>
<dbReference type="Pfam" id="PF01266">
    <property type="entry name" value="DAO"/>
    <property type="match status" value="1"/>
</dbReference>
<dbReference type="InterPro" id="IPR006076">
    <property type="entry name" value="FAD-dep_OxRdtase"/>
</dbReference>
<reference evidence="12" key="1">
    <citation type="submission" date="2023-07" db="EMBL/GenBank/DDBJ databases">
        <title>Shewanella mangrovi sp. nov., an acetaldehyde- degrading bacterium isolated from mangrove sediment.</title>
        <authorList>
            <person name="Liu Y."/>
        </authorList>
    </citation>
    <scope>NUCLEOTIDE SEQUENCE [LARGE SCALE GENOMIC DNA]</scope>
    <source>
        <strain evidence="12">C32</strain>
    </source>
</reference>